<dbReference type="GO" id="GO:0016717">
    <property type="term" value="F:oxidoreductase activity, acting on paired donors, with oxidation of a pair of donors resulting in the reduction of molecular oxygen to two molecules of water"/>
    <property type="evidence" value="ECO:0007669"/>
    <property type="project" value="TreeGrafter"/>
</dbReference>
<evidence type="ECO:0000259" key="2">
    <source>
        <dbReference type="Pfam" id="PF00487"/>
    </source>
</evidence>
<gene>
    <name evidence="3" type="ORF">METZ01_LOCUS294053</name>
</gene>
<feature type="non-terminal residue" evidence="3">
    <location>
        <position position="274"/>
    </location>
</feature>
<keyword evidence="1" id="KW-0812">Transmembrane</keyword>
<protein>
    <recommendedName>
        <fullName evidence="2">Fatty acid desaturase domain-containing protein</fullName>
    </recommendedName>
</protein>
<name>A0A382LWR6_9ZZZZ</name>
<keyword evidence="1" id="KW-1133">Transmembrane helix</keyword>
<dbReference type="InterPro" id="IPR012171">
    <property type="entry name" value="Fatty_acid_desaturase"/>
</dbReference>
<sequence>METEAKRGEEFRDDDRTATRLPAAVIKELAKQDDAKAWVSVVTLLLVLAVCFGVSLAVWSPWVVIPSVLIIASRQQACFVLAHDAAHYRLFKSRVLNDLVGCALAAPVGISMRTYRVVHRLHHNHLYTPQDPDIPLHGGYPRGRSYLLKKLLIDLTGRTAPKTMAYFLGAPAINDENPSRNRPLHDTTPALRQAARRDRWLVIGFHIGALLLAAISGHLAAYLILWILPLCTVLQALLRFRAICEHGAVRNQNSPLLAARTNLGPKWQRWFLFP</sequence>
<dbReference type="GO" id="GO:0016020">
    <property type="term" value="C:membrane"/>
    <property type="evidence" value="ECO:0007669"/>
    <property type="project" value="TreeGrafter"/>
</dbReference>
<dbReference type="Pfam" id="PF00487">
    <property type="entry name" value="FA_desaturase"/>
    <property type="match status" value="1"/>
</dbReference>
<proteinExistence type="predicted"/>
<dbReference type="PANTHER" id="PTHR19353">
    <property type="entry name" value="FATTY ACID DESATURASE 2"/>
    <property type="match status" value="1"/>
</dbReference>
<evidence type="ECO:0000313" key="3">
    <source>
        <dbReference type="EMBL" id="SVC41199.1"/>
    </source>
</evidence>
<accession>A0A382LWR6</accession>
<dbReference type="InterPro" id="IPR005804">
    <property type="entry name" value="FA_desaturase_dom"/>
</dbReference>
<reference evidence="3" key="1">
    <citation type="submission" date="2018-05" db="EMBL/GenBank/DDBJ databases">
        <authorList>
            <person name="Lanie J.A."/>
            <person name="Ng W.-L."/>
            <person name="Kazmierczak K.M."/>
            <person name="Andrzejewski T.M."/>
            <person name="Davidsen T.M."/>
            <person name="Wayne K.J."/>
            <person name="Tettelin H."/>
            <person name="Glass J.I."/>
            <person name="Rusch D."/>
            <person name="Podicherti R."/>
            <person name="Tsui H.-C.T."/>
            <person name="Winkler M.E."/>
        </authorList>
    </citation>
    <scope>NUCLEOTIDE SEQUENCE</scope>
</reference>
<keyword evidence="1" id="KW-0472">Membrane</keyword>
<dbReference type="PANTHER" id="PTHR19353:SF19">
    <property type="entry name" value="DELTA(5) FATTY ACID DESATURASE C-RELATED"/>
    <property type="match status" value="1"/>
</dbReference>
<feature type="transmembrane region" description="Helical" evidence="1">
    <location>
        <begin position="200"/>
        <end position="217"/>
    </location>
</feature>
<dbReference type="AlphaFoldDB" id="A0A382LWR6"/>
<evidence type="ECO:0000256" key="1">
    <source>
        <dbReference type="SAM" id="Phobius"/>
    </source>
</evidence>
<feature type="transmembrane region" description="Helical" evidence="1">
    <location>
        <begin position="37"/>
        <end position="58"/>
    </location>
</feature>
<dbReference type="GO" id="GO:0008610">
    <property type="term" value="P:lipid biosynthetic process"/>
    <property type="evidence" value="ECO:0007669"/>
    <property type="project" value="UniProtKB-ARBA"/>
</dbReference>
<organism evidence="3">
    <name type="scientific">marine metagenome</name>
    <dbReference type="NCBI Taxonomy" id="408172"/>
    <lineage>
        <taxon>unclassified sequences</taxon>
        <taxon>metagenomes</taxon>
        <taxon>ecological metagenomes</taxon>
    </lineage>
</organism>
<dbReference type="EMBL" id="UINC01089811">
    <property type="protein sequence ID" value="SVC41199.1"/>
    <property type="molecule type" value="Genomic_DNA"/>
</dbReference>
<feature type="domain" description="Fatty acid desaturase" evidence="2">
    <location>
        <begin position="61"/>
        <end position="273"/>
    </location>
</feature>